<dbReference type="InterPro" id="IPR036249">
    <property type="entry name" value="Thioredoxin-like_sf"/>
</dbReference>
<keyword evidence="1" id="KW-0812">Transmembrane</keyword>
<keyword evidence="4" id="KW-1185">Reference proteome</keyword>
<organism evidence="3 4">
    <name type="scientific">Taxus chinensis</name>
    <name type="common">Chinese yew</name>
    <name type="synonym">Taxus wallichiana var. chinensis</name>
    <dbReference type="NCBI Taxonomy" id="29808"/>
    <lineage>
        <taxon>Eukaryota</taxon>
        <taxon>Viridiplantae</taxon>
        <taxon>Streptophyta</taxon>
        <taxon>Embryophyta</taxon>
        <taxon>Tracheophyta</taxon>
        <taxon>Spermatophyta</taxon>
        <taxon>Pinopsida</taxon>
        <taxon>Pinidae</taxon>
        <taxon>Conifers II</taxon>
        <taxon>Cupressales</taxon>
        <taxon>Taxaceae</taxon>
        <taxon>Taxus</taxon>
    </lineage>
</organism>
<protein>
    <recommendedName>
        <fullName evidence="2">Thioredoxin domain-containing protein</fullName>
    </recommendedName>
</protein>
<dbReference type="PANTHER" id="PTHR47353">
    <property type="entry name" value="THIOREDOXIN-LIKE PROTEIN HCF164, CHLOROPLASTIC"/>
    <property type="match status" value="1"/>
</dbReference>
<dbReference type="GO" id="GO:0016671">
    <property type="term" value="F:oxidoreductase activity, acting on a sulfur group of donors, disulfide as acceptor"/>
    <property type="evidence" value="ECO:0007669"/>
    <property type="project" value="TreeGrafter"/>
</dbReference>
<dbReference type="GO" id="GO:0009535">
    <property type="term" value="C:chloroplast thylakoid membrane"/>
    <property type="evidence" value="ECO:0007669"/>
    <property type="project" value="TreeGrafter"/>
</dbReference>
<dbReference type="GO" id="GO:0010190">
    <property type="term" value="P:cytochrome b6f complex assembly"/>
    <property type="evidence" value="ECO:0007669"/>
    <property type="project" value="TreeGrafter"/>
</dbReference>
<accession>A0AA38FD09</accession>
<dbReference type="Gene3D" id="3.30.519.10">
    <property type="entry name" value="Guanine Nucleotide Dissociation Inhibitor, domain 2"/>
    <property type="match status" value="1"/>
</dbReference>
<dbReference type="Pfam" id="PF00085">
    <property type="entry name" value="Thioredoxin"/>
    <property type="match status" value="1"/>
</dbReference>
<dbReference type="AlphaFoldDB" id="A0AA38FD09"/>
<gene>
    <name evidence="3" type="ORF">KI387_013047</name>
</gene>
<keyword evidence="1" id="KW-0472">Membrane</keyword>
<dbReference type="EMBL" id="JAHRHJ020000009">
    <property type="protein sequence ID" value="KAH9301464.1"/>
    <property type="molecule type" value="Genomic_DNA"/>
</dbReference>
<evidence type="ECO:0000313" key="3">
    <source>
        <dbReference type="EMBL" id="KAH9301464.1"/>
    </source>
</evidence>
<feature type="transmembrane region" description="Helical" evidence="1">
    <location>
        <begin position="157"/>
        <end position="175"/>
    </location>
</feature>
<dbReference type="InterPro" id="IPR044241">
    <property type="entry name" value="TxlA/HCF164"/>
</dbReference>
<proteinExistence type="predicted"/>
<dbReference type="PANTHER" id="PTHR47353:SF1">
    <property type="entry name" value="THIOREDOXIN-LIKE PROTEIN HCF164, CHLOROPLASTIC"/>
    <property type="match status" value="1"/>
</dbReference>
<sequence>MYLLQARPQHTAMSTCISVTPLNRMHLSHPPTTSYPHFPTTHRRTSIWRCQASNEDPNGDLKPADKSTKAVDMVVPDKQINRRIGLVSASAAVTLFLSRRGWFGGVVSLGDLAATAISYDEALMNGMPTMVEFYADWCEVCRELAPDVYKVEQEYKFVVTVVGVAMALAMTVLSFPRVMVVVGYLSNLIVGNSVAATISDSFHRPSHTAWTTLMKSQATTLSTIPLLFYLHMSTLHTHSFNLDIAGLKLSSCGGPLVDLLLRSGANNYMEFKSVEGSCTWMDSGQGLILVLDSKASIFQDRMLSLAEASHEVLVTIFPPPSKVGAKE</sequence>
<feature type="domain" description="Thioredoxin" evidence="2">
    <location>
        <begin position="116"/>
        <end position="165"/>
    </location>
</feature>
<comment type="caution">
    <text evidence="3">The sequence shown here is derived from an EMBL/GenBank/DDBJ whole genome shotgun (WGS) entry which is preliminary data.</text>
</comment>
<dbReference type="Gene3D" id="3.40.30.10">
    <property type="entry name" value="Glutaredoxin"/>
    <property type="match status" value="1"/>
</dbReference>
<name>A0AA38FD09_TAXCH</name>
<keyword evidence="1" id="KW-1133">Transmembrane helix</keyword>
<evidence type="ECO:0000259" key="2">
    <source>
        <dbReference type="Pfam" id="PF00085"/>
    </source>
</evidence>
<evidence type="ECO:0000313" key="4">
    <source>
        <dbReference type="Proteomes" id="UP000824469"/>
    </source>
</evidence>
<dbReference type="SUPFAM" id="SSF52833">
    <property type="entry name" value="Thioredoxin-like"/>
    <property type="match status" value="1"/>
</dbReference>
<evidence type="ECO:0000256" key="1">
    <source>
        <dbReference type="SAM" id="Phobius"/>
    </source>
</evidence>
<dbReference type="Proteomes" id="UP000824469">
    <property type="component" value="Unassembled WGS sequence"/>
</dbReference>
<reference evidence="3 4" key="1">
    <citation type="journal article" date="2021" name="Nat. Plants">
        <title>The Taxus genome provides insights into paclitaxel biosynthesis.</title>
        <authorList>
            <person name="Xiong X."/>
            <person name="Gou J."/>
            <person name="Liao Q."/>
            <person name="Li Y."/>
            <person name="Zhou Q."/>
            <person name="Bi G."/>
            <person name="Li C."/>
            <person name="Du R."/>
            <person name="Wang X."/>
            <person name="Sun T."/>
            <person name="Guo L."/>
            <person name="Liang H."/>
            <person name="Lu P."/>
            <person name="Wu Y."/>
            <person name="Zhang Z."/>
            <person name="Ro D.K."/>
            <person name="Shang Y."/>
            <person name="Huang S."/>
            <person name="Yan J."/>
        </authorList>
    </citation>
    <scope>NUCLEOTIDE SEQUENCE [LARGE SCALE GENOMIC DNA]</scope>
    <source>
        <strain evidence="3">Ta-2019</strain>
    </source>
</reference>
<dbReference type="InterPro" id="IPR013766">
    <property type="entry name" value="Thioredoxin_domain"/>
</dbReference>